<evidence type="ECO:0000256" key="3">
    <source>
        <dbReference type="ARBA" id="ARBA00023015"/>
    </source>
</evidence>
<evidence type="ECO:0000256" key="4">
    <source>
        <dbReference type="ARBA" id="ARBA00023125"/>
    </source>
</evidence>
<sequence length="121" mass="14086">MTKKIMIVDDEPDTVDLVRLVLETEGFEVITAYTGSECLKKLDEEKPDAVLLDVMMPEMDGWEVFKRIREKYEDLPVAMLTVRNQDIDKMLGLHVLKADDYITKPFGRKDLVERVRKLVEQ</sequence>
<dbReference type="PROSITE" id="PS50110">
    <property type="entry name" value="RESPONSE_REGULATORY"/>
    <property type="match status" value="1"/>
</dbReference>
<evidence type="ECO:0000256" key="1">
    <source>
        <dbReference type="ARBA" id="ARBA00022553"/>
    </source>
</evidence>
<protein>
    <submittedName>
        <fullName evidence="8">Response regulator with CheY-like receiver domain and winged-helix DNA-binding domain</fullName>
    </submittedName>
</protein>
<proteinExistence type="predicted"/>
<dbReference type="InterPro" id="IPR039420">
    <property type="entry name" value="WalR-like"/>
</dbReference>
<feature type="modified residue" description="4-aspartylphosphate" evidence="6">
    <location>
        <position position="53"/>
    </location>
</feature>
<feature type="domain" description="Response regulatory" evidence="7">
    <location>
        <begin position="4"/>
        <end position="119"/>
    </location>
</feature>
<keyword evidence="3" id="KW-0805">Transcription regulation</keyword>
<evidence type="ECO:0000313" key="8">
    <source>
        <dbReference type="EMBL" id="KCZ71969.1"/>
    </source>
</evidence>
<gene>
    <name evidence="8" type="ORF">ANME2D_02026</name>
</gene>
<dbReference type="OrthoDB" id="9652at2157"/>
<dbReference type="RefSeq" id="WP_048091062.1">
    <property type="nucleotide sequence ID" value="NZ_JMIY01000004.1"/>
</dbReference>
<dbReference type="PANTHER" id="PTHR48111">
    <property type="entry name" value="REGULATOR OF RPOS"/>
    <property type="match status" value="1"/>
</dbReference>
<reference evidence="8 9" key="1">
    <citation type="journal article" date="2013" name="Nature">
        <title>Anaerobic oxidation of methane coupled to nitrate reduction in a novel archaeal lineage.</title>
        <authorList>
            <person name="Haroon M.F."/>
            <person name="Hu S."/>
            <person name="Shi Y."/>
            <person name="Imelfort M."/>
            <person name="Keller J."/>
            <person name="Hugenholtz P."/>
            <person name="Yuan Z."/>
            <person name="Tyson G.W."/>
        </authorList>
    </citation>
    <scope>NUCLEOTIDE SEQUENCE [LARGE SCALE GENOMIC DNA]</scope>
    <source>
        <strain evidence="8 9">ANME-2d</strain>
    </source>
</reference>
<evidence type="ECO:0000256" key="5">
    <source>
        <dbReference type="ARBA" id="ARBA00023163"/>
    </source>
</evidence>
<name>A0A062V894_9EURY</name>
<evidence type="ECO:0000259" key="7">
    <source>
        <dbReference type="PROSITE" id="PS50110"/>
    </source>
</evidence>
<evidence type="ECO:0000313" key="9">
    <source>
        <dbReference type="Proteomes" id="UP000027153"/>
    </source>
</evidence>
<organism evidence="8 9">
    <name type="scientific">Candidatus Methanoperedens nitratireducens</name>
    <dbReference type="NCBI Taxonomy" id="1392998"/>
    <lineage>
        <taxon>Archaea</taxon>
        <taxon>Methanobacteriati</taxon>
        <taxon>Methanobacteriota</taxon>
        <taxon>Stenosarchaea group</taxon>
        <taxon>Methanomicrobia</taxon>
        <taxon>Methanosarcinales</taxon>
        <taxon>ANME-2 cluster</taxon>
        <taxon>Candidatus Methanoperedentaceae</taxon>
        <taxon>Candidatus Methanoperedens</taxon>
    </lineage>
</organism>
<dbReference type="GO" id="GO:0000976">
    <property type="term" value="F:transcription cis-regulatory region binding"/>
    <property type="evidence" value="ECO:0007669"/>
    <property type="project" value="TreeGrafter"/>
</dbReference>
<comment type="caution">
    <text evidence="8">The sequence shown here is derived from an EMBL/GenBank/DDBJ whole genome shotgun (WGS) entry which is preliminary data.</text>
</comment>
<dbReference type="Gene3D" id="3.40.50.2300">
    <property type="match status" value="1"/>
</dbReference>
<dbReference type="PANTHER" id="PTHR48111:SF1">
    <property type="entry name" value="TWO-COMPONENT RESPONSE REGULATOR ORR33"/>
    <property type="match status" value="1"/>
</dbReference>
<dbReference type="CDD" id="cd17574">
    <property type="entry name" value="REC_OmpR"/>
    <property type="match status" value="1"/>
</dbReference>
<keyword evidence="2" id="KW-0902">Two-component regulatory system</keyword>
<keyword evidence="1 6" id="KW-0597">Phosphoprotein</keyword>
<evidence type="ECO:0000256" key="6">
    <source>
        <dbReference type="PROSITE-ProRule" id="PRU00169"/>
    </source>
</evidence>
<keyword evidence="4 8" id="KW-0238">DNA-binding</keyword>
<dbReference type="EMBL" id="JMIY01000004">
    <property type="protein sequence ID" value="KCZ71969.1"/>
    <property type="molecule type" value="Genomic_DNA"/>
</dbReference>
<keyword evidence="9" id="KW-1185">Reference proteome</keyword>
<dbReference type="SUPFAM" id="SSF52172">
    <property type="entry name" value="CheY-like"/>
    <property type="match status" value="1"/>
</dbReference>
<dbReference type="FunFam" id="3.40.50.2300:FF:000001">
    <property type="entry name" value="DNA-binding response regulator PhoB"/>
    <property type="match status" value="1"/>
</dbReference>
<dbReference type="GO" id="GO:0032993">
    <property type="term" value="C:protein-DNA complex"/>
    <property type="evidence" value="ECO:0007669"/>
    <property type="project" value="TreeGrafter"/>
</dbReference>
<keyword evidence="5" id="KW-0804">Transcription</keyword>
<dbReference type="Proteomes" id="UP000027153">
    <property type="component" value="Unassembled WGS sequence"/>
</dbReference>
<dbReference type="GO" id="GO:0005829">
    <property type="term" value="C:cytosol"/>
    <property type="evidence" value="ECO:0007669"/>
    <property type="project" value="TreeGrafter"/>
</dbReference>
<dbReference type="GO" id="GO:0006355">
    <property type="term" value="P:regulation of DNA-templated transcription"/>
    <property type="evidence" value="ECO:0007669"/>
    <property type="project" value="TreeGrafter"/>
</dbReference>
<dbReference type="InterPro" id="IPR011006">
    <property type="entry name" value="CheY-like_superfamily"/>
</dbReference>
<accession>A0A062V894</accession>
<evidence type="ECO:0000256" key="2">
    <source>
        <dbReference type="ARBA" id="ARBA00023012"/>
    </source>
</evidence>
<dbReference type="AlphaFoldDB" id="A0A062V894"/>
<dbReference type="Pfam" id="PF00072">
    <property type="entry name" value="Response_reg"/>
    <property type="match status" value="1"/>
</dbReference>
<dbReference type="GO" id="GO:0000156">
    <property type="term" value="F:phosphorelay response regulator activity"/>
    <property type="evidence" value="ECO:0007669"/>
    <property type="project" value="TreeGrafter"/>
</dbReference>
<dbReference type="SMART" id="SM00448">
    <property type="entry name" value="REC"/>
    <property type="match status" value="1"/>
</dbReference>
<dbReference type="InterPro" id="IPR001789">
    <property type="entry name" value="Sig_transdc_resp-reg_receiver"/>
</dbReference>